<dbReference type="Proteomes" id="UP001608902">
    <property type="component" value="Unassembled WGS sequence"/>
</dbReference>
<evidence type="ECO:0000256" key="1">
    <source>
        <dbReference type="ARBA" id="ARBA00010979"/>
    </source>
</evidence>
<evidence type="ECO:0000256" key="2">
    <source>
        <dbReference type="SAM" id="MobiDB-lite"/>
    </source>
</evidence>
<dbReference type="PANTHER" id="PTHR13237:SF9">
    <property type="entry name" value="NEUROGUIDIN"/>
    <property type="match status" value="1"/>
</dbReference>
<evidence type="ECO:0000313" key="4">
    <source>
        <dbReference type="Proteomes" id="UP001608902"/>
    </source>
</evidence>
<feature type="region of interest" description="Disordered" evidence="2">
    <location>
        <begin position="258"/>
        <end position="312"/>
    </location>
</feature>
<organism evidence="3 4">
    <name type="scientific">Gnathostoma spinigerum</name>
    <dbReference type="NCBI Taxonomy" id="75299"/>
    <lineage>
        <taxon>Eukaryota</taxon>
        <taxon>Metazoa</taxon>
        <taxon>Ecdysozoa</taxon>
        <taxon>Nematoda</taxon>
        <taxon>Chromadorea</taxon>
        <taxon>Rhabditida</taxon>
        <taxon>Spirurina</taxon>
        <taxon>Gnathostomatomorpha</taxon>
        <taxon>Gnathostomatoidea</taxon>
        <taxon>Gnathostomatidae</taxon>
        <taxon>Gnathostoma</taxon>
    </lineage>
</organism>
<feature type="compositionally biased region" description="Basic and acidic residues" evidence="2">
    <location>
        <begin position="259"/>
        <end position="269"/>
    </location>
</feature>
<feature type="compositionally biased region" description="Basic residues" evidence="2">
    <location>
        <begin position="302"/>
        <end position="312"/>
    </location>
</feature>
<dbReference type="PANTHER" id="PTHR13237">
    <property type="entry name" value="SOMETHING ABOUT SILENCING PROTEIN 10-RELATED"/>
    <property type="match status" value="1"/>
</dbReference>
<keyword evidence="4" id="KW-1185">Reference proteome</keyword>
<dbReference type="EMBL" id="JBGFUD010002458">
    <property type="protein sequence ID" value="MFH4977625.1"/>
    <property type="molecule type" value="Genomic_DNA"/>
</dbReference>
<gene>
    <name evidence="3" type="ORF">AB6A40_004334</name>
</gene>
<dbReference type="InterPro" id="IPR007146">
    <property type="entry name" value="Sas10/Utp3/C1D"/>
</dbReference>
<dbReference type="GO" id="GO:0005634">
    <property type="term" value="C:nucleus"/>
    <property type="evidence" value="ECO:0007669"/>
    <property type="project" value="UniProtKB-ARBA"/>
</dbReference>
<feature type="compositionally biased region" description="Basic and acidic residues" evidence="2">
    <location>
        <begin position="116"/>
        <end position="145"/>
    </location>
</feature>
<reference evidence="3 4" key="1">
    <citation type="submission" date="2024-08" db="EMBL/GenBank/DDBJ databases">
        <title>Gnathostoma spinigerum genome.</title>
        <authorList>
            <person name="Gonzalez-Bertolin B."/>
            <person name="Monzon S."/>
            <person name="Zaballos A."/>
            <person name="Jimenez P."/>
            <person name="Dekumyoy P."/>
            <person name="Varona S."/>
            <person name="Cuesta I."/>
            <person name="Sumanam S."/>
            <person name="Adisakwattana P."/>
            <person name="Gasser R.B."/>
            <person name="Hernandez-Gonzalez A."/>
            <person name="Young N.D."/>
            <person name="Perteguer M.J."/>
        </authorList>
    </citation>
    <scope>NUCLEOTIDE SEQUENCE [LARGE SCALE GENOMIC DNA]</scope>
    <source>
        <strain evidence="3">AL3</strain>
        <tissue evidence="3">Liver</tissue>
    </source>
</reference>
<feature type="compositionally biased region" description="Basic and acidic residues" evidence="2">
    <location>
        <begin position="283"/>
        <end position="297"/>
    </location>
</feature>
<comment type="similarity">
    <text evidence="1">Belongs to the SAS10 family.</text>
</comment>
<feature type="compositionally biased region" description="Polar residues" evidence="2">
    <location>
        <begin position="106"/>
        <end position="115"/>
    </location>
</feature>
<comment type="caution">
    <text evidence="3">The sequence shown here is derived from an EMBL/GenBank/DDBJ whole genome shotgun (WGS) entry which is preliminary data.</text>
</comment>
<protein>
    <recommendedName>
        <fullName evidence="5">Neuroguidin</fullName>
    </recommendedName>
</protein>
<evidence type="ECO:0000313" key="3">
    <source>
        <dbReference type="EMBL" id="MFH4977625.1"/>
    </source>
</evidence>
<accession>A0ABD6EMW3</accession>
<evidence type="ECO:0008006" key="5">
    <source>
        <dbReference type="Google" id="ProtNLM"/>
    </source>
</evidence>
<dbReference type="AlphaFoldDB" id="A0ABD6EMW3"/>
<sequence>MSEDKRFRSLISECRKAQDDVFTSVKKFLGTLNEFKDRDGISLLEVKNRELLAYMMDITYLMSLMSYGESIQNNSALERLIYLRTVMERIRPLERRLKTQMEKMLSTGTTVNNSEKAVRPRPDNFESDEASERSGDEDNEHETLHAMKKYVPPKVMAVRYDEDENEKEDRLKEKSRRRALQSSLIQDLRAQYSEAPEELCDETIDRRKKQSEIEKTGYEEDYLVRLQMSKRERHKKKKEDRQNILNDLLRFGDYMAASDTKHSMDDGPSNKKPRHSQKFRGGLRFEKMRTGGKRTKESSSSNKKRVSKKKKR</sequence>
<proteinExistence type="inferred from homology"/>
<name>A0ABD6EMW3_9BILA</name>
<feature type="region of interest" description="Disordered" evidence="2">
    <location>
        <begin position="106"/>
        <end position="180"/>
    </location>
</feature>
<dbReference type="Pfam" id="PF04000">
    <property type="entry name" value="Sas10_Utp3"/>
    <property type="match status" value="1"/>
</dbReference>